<dbReference type="SUPFAM" id="SSF101307">
    <property type="entry name" value="YutG-like"/>
    <property type="match status" value="1"/>
</dbReference>
<sequence length="363" mass="40056">MAKVIGESSDFLLIDLEGELMSLSTSGCPKVYERARYLAFKRVPKDFEHVDLDEYCREVSRSLGVDIEETVLFFTAVDLRKYSKGSYSHRGVKAEAFVTYGVDSPSCFEERRREIGTINVAVIVEKPMSRVGLLDLFRTVSEIKGMSISLGGPMCPSHSSVGTASDATMVASPQGDESFGGIATDVGISASLALLEAISQQIASMPLKEYMAKTLGFGEFDELTEMAMRAYRKAPLPSISDEQAKREIAEEMISLVKDPNLRIIVRSARLAESFLSLKLFPGREIEEYMGDSPGIIADEVIGKAIAEYINGFRGLLAYSWIDRMKDEDDELEKIGELPPMTDDVVGALIGGALSRIYDRYSRK</sequence>
<evidence type="ECO:0000313" key="1">
    <source>
        <dbReference type="EMBL" id="HEU98005.1"/>
    </source>
</evidence>
<dbReference type="EMBL" id="DSFE01000087">
    <property type="protein sequence ID" value="HEU98005.1"/>
    <property type="molecule type" value="Genomic_DNA"/>
</dbReference>
<accession>A0A7C2UR63</accession>
<dbReference type="AlphaFoldDB" id="A0A7C2UR63"/>
<reference evidence="1" key="1">
    <citation type="journal article" date="2020" name="mSystems">
        <title>Genome- and Community-Level Interaction Insights into Carbon Utilization and Element Cycling Functions of Hydrothermarchaeota in Hydrothermal Sediment.</title>
        <authorList>
            <person name="Zhou Z."/>
            <person name="Liu Y."/>
            <person name="Xu W."/>
            <person name="Pan J."/>
            <person name="Luo Z.H."/>
            <person name="Li M."/>
        </authorList>
    </citation>
    <scope>NUCLEOTIDE SEQUENCE [LARGE SCALE GENOMIC DNA]</scope>
    <source>
        <strain evidence="1">SpSt-1259</strain>
    </source>
</reference>
<dbReference type="PANTHER" id="PTHR35336:SF5">
    <property type="entry name" value="ADENOSYLCOBINAMIDE AMIDOHYDROLASE"/>
    <property type="match status" value="1"/>
</dbReference>
<protein>
    <recommendedName>
        <fullName evidence="2">Alpha-ribazole phosphatase CobZ</fullName>
    </recommendedName>
</protein>
<gene>
    <name evidence="1" type="ORF">ENO36_04025</name>
</gene>
<dbReference type="GO" id="GO:0006629">
    <property type="term" value="P:lipid metabolic process"/>
    <property type="evidence" value="ECO:0007669"/>
    <property type="project" value="InterPro"/>
</dbReference>
<dbReference type="Gene3D" id="1.10.3760.10">
    <property type="entry name" value="PgpA-like"/>
    <property type="match status" value="1"/>
</dbReference>
<organism evidence="1">
    <name type="scientific">Fervidicoccus fontis</name>
    <dbReference type="NCBI Taxonomy" id="683846"/>
    <lineage>
        <taxon>Archaea</taxon>
        <taxon>Thermoproteota</taxon>
        <taxon>Thermoprotei</taxon>
        <taxon>Fervidicoccales</taxon>
        <taxon>Fervidicoccaceae</taxon>
        <taxon>Fervidicoccus</taxon>
    </lineage>
</organism>
<dbReference type="InterPro" id="IPR036681">
    <property type="entry name" value="PgpA-like_sf"/>
</dbReference>
<evidence type="ECO:0008006" key="2">
    <source>
        <dbReference type="Google" id="ProtNLM"/>
    </source>
</evidence>
<dbReference type="GO" id="GO:0008962">
    <property type="term" value="F:phosphatidylglycerophosphatase activity"/>
    <property type="evidence" value="ECO:0007669"/>
    <property type="project" value="InterPro"/>
</dbReference>
<proteinExistence type="predicted"/>
<dbReference type="InterPro" id="IPR052209">
    <property type="entry name" value="CbiZ"/>
</dbReference>
<dbReference type="Proteomes" id="UP000885664">
    <property type="component" value="Unassembled WGS sequence"/>
</dbReference>
<name>A0A7C2UR63_9CREN</name>
<dbReference type="Pfam" id="PF01955">
    <property type="entry name" value="CbiZ"/>
    <property type="match status" value="1"/>
</dbReference>
<dbReference type="InterPro" id="IPR002808">
    <property type="entry name" value="AdoCbi_amidolase"/>
</dbReference>
<comment type="caution">
    <text evidence="1">The sequence shown here is derived from an EMBL/GenBank/DDBJ whole genome shotgun (WGS) entry which is preliminary data.</text>
</comment>
<dbReference type="PANTHER" id="PTHR35336">
    <property type="entry name" value="ADENOSYLCOBINAMIDE AMIDOHYDROLASE"/>
    <property type="match status" value="1"/>
</dbReference>